<dbReference type="OrthoDB" id="1837078at2759"/>
<dbReference type="Proteomes" id="UP000325577">
    <property type="component" value="Linkage Group LG0"/>
</dbReference>
<dbReference type="AlphaFoldDB" id="A0A5J5C3M5"/>
<organism evidence="1 2">
    <name type="scientific">Nyssa sinensis</name>
    <dbReference type="NCBI Taxonomy" id="561372"/>
    <lineage>
        <taxon>Eukaryota</taxon>
        <taxon>Viridiplantae</taxon>
        <taxon>Streptophyta</taxon>
        <taxon>Embryophyta</taxon>
        <taxon>Tracheophyta</taxon>
        <taxon>Spermatophyta</taxon>
        <taxon>Magnoliopsida</taxon>
        <taxon>eudicotyledons</taxon>
        <taxon>Gunneridae</taxon>
        <taxon>Pentapetalae</taxon>
        <taxon>asterids</taxon>
        <taxon>Cornales</taxon>
        <taxon>Nyssaceae</taxon>
        <taxon>Nyssa</taxon>
    </lineage>
</organism>
<reference evidence="1 2" key="1">
    <citation type="submission" date="2019-09" db="EMBL/GenBank/DDBJ databases">
        <title>A chromosome-level genome assembly of the Chinese tupelo Nyssa sinensis.</title>
        <authorList>
            <person name="Yang X."/>
            <person name="Kang M."/>
            <person name="Yang Y."/>
            <person name="Xiong H."/>
            <person name="Wang M."/>
            <person name="Zhang Z."/>
            <person name="Wang Z."/>
            <person name="Wu H."/>
            <person name="Ma T."/>
            <person name="Liu J."/>
            <person name="Xi Z."/>
        </authorList>
    </citation>
    <scope>NUCLEOTIDE SEQUENCE [LARGE SCALE GENOMIC DNA]</scope>
    <source>
        <strain evidence="1">J267</strain>
        <tissue evidence="1">Leaf</tissue>
    </source>
</reference>
<evidence type="ECO:0000313" key="1">
    <source>
        <dbReference type="EMBL" id="KAA8549404.1"/>
    </source>
</evidence>
<evidence type="ECO:0000313" key="2">
    <source>
        <dbReference type="Proteomes" id="UP000325577"/>
    </source>
</evidence>
<proteinExistence type="predicted"/>
<accession>A0A5J5C3M5</accession>
<dbReference type="EMBL" id="CM018031">
    <property type="protein sequence ID" value="KAA8549404.1"/>
    <property type="molecule type" value="Genomic_DNA"/>
</dbReference>
<protein>
    <submittedName>
        <fullName evidence="1">Uncharacterized protein</fullName>
    </submittedName>
</protein>
<name>A0A5J5C3M5_9ASTE</name>
<sequence length="169" mass="18811">MIGSGFRIEEAHEESVDGAVGAAKGVDAKVVGEAKFNTTINDDFDHHRQFCFAISNGATDCFLLFRWWIFIISGSYAIFEPTATLQSIAGQSWWPIWRDKIIEPLYRSDQSLIQPNRSTGSWNRSLLISNTANPTISNPSLWNSSATHTTGTFLNPNQWPNLTSYGPPT</sequence>
<keyword evidence="2" id="KW-1185">Reference proteome</keyword>
<gene>
    <name evidence="1" type="ORF">F0562_001123</name>
</gene>